<keyword evidence="2" id="KW-0812">Transmembrane</keyword>
<evidence type="ECO:0000256" key="1">
    <source>
        <dbReference type="SAM" id="MobiDB-lite"/>
    </source>
</evidence>
<feature type="transmembrane region" description="Helical" evidence="2">
    <location>
        <begin position="150"/>
        <end position="171"/>
    </location>
</feature>
<organism evidence="3 4">
    <name type="scientific">Aphis craccivora</name>
    <name type="common">Cowpea aphid</name>
    <dbReference type="NCBI Taxonomy" id="307492"/>
    <lineage>
        <taxon>Eukaryota</taxon>
        <taxon>Metazoa</taxon>
        <taxon>Ecdysozoa</taxon>
        <taxon>Arthropoda</taxon>
        <taxon>Hexapoda</taxon>
        <taxon>Insecta</taxon>
        <taxon>Pterygota</taxon>
        <taxon>Neoptera</taxon>
        <taxon>Paraneoptera</taxon>
        <taxon>Hemiptera</taxon>
        <taxon>Sternorrhyncha</taxon>
        <taxon>Aphidomorpha</taxon>
        <taxon>Aphidoidea</taxon>
        <taxon>Aphididae</taxon>
        <taxon>Aphidini</taxon>
        <taxon>Aphis</taxon>
        <taxon>Aphis</taxon>
    </lineage>
</organism>
<sequence length="180" mass="19813">AGRAAGDGGRQTVLHSDWVTKPILSAAQVRRAYLKLRREVAQAAPHTQNDTDSGTSTPRVAVWGGSMTRYATAASTKYRHRSDRSTPLSTAITDDDKTVLSTLPPTPQRLGGTGRQVTPNEYRPPAIVLSCVNRRTAYTKSSTTLRKQNGTTTLLVLFSFLSFFVFFFFVYNKTNTHTSV</sequence>
<dbReference type="Proteomes" id="UP000478052">
    <property type="component" value="Unassembled WGS sequence"/>
</dbReference>
<keyword evidence="2" id="KW-0472">Membrane</keyword>
<feature type="region of interest" description="Disordered" evidence="1">
    <location>
        <begin position="74"/>
        <end position="119"/>
    </location>
</feature>
<keyword evidence="2" id="KW-1133">Transmembrane helix</keyword>
<comment type="caution">
    <text evidence="3">The sequence shown here is derived from an EMBL/GenBank/DDBJ whole genome shotgun (WGS) entry which is preliminary data.</text>
</comment>
<keyword evidence="4" id="KW-1185">Reference proteome</keyword>
<evidence type="ECO:0000256" key="2">
    <source>
        <dbReference type="SAM" id="Phobius"/>
    </source>
</evidence>
<proteinExistence type="predicted"/>
<feature type="non-terminal residue" evidence="3">
    <location>
        <position position="1"/>
    </location>
</feature>
<gene>
    <name evidence="3" type="ORF">FWK35_00035931</name>
</gene>
<name>A0A6G0VQB5_APHCR</name>
<protein>
    <submittedName>
        <fullName evidence="3">Uncharacterized protein</fullName>
    </submittedName>
</protein>
<accession>A0A6G0VQB5</accession>
<evidence type="ECO:0000313" key="4">
    <source>
        <dbReference type="Proteomes" id="UP000478052"/>
    </source>
</evidence>
<reference evidence="3 4" key="1">
    <citation type="submission" date="2019-08" db="EMBL/GenBank/DDBJ databases">
        <title>Whole genome of Aphis craccivora.</title>
        <authorList>
            <person name="Voronova N.V."/>
            <person name="Shulinski R.S."/>
            <person name="Bandarenka Y.V."/>
            <person name="Zhorov D.G."/>
            <person name="Warner D."/>
        </authorList>
    </citation>
    <scope>NUCLEOTIDE SEQUENCE [LARGE SCALE GENOMIC DNA]</scope>
    <source>
        <strain evidence="3">180601</strain>
        <tissue evidence="3">Whole Body</tissue>
    </source>
</reference>
<evidence type="ECO:0000313" key="3">
    <source>
        <dbReference type="EMBL" id="KAF0705734.1"/>
    </source>
</evidence>
<dbReference type="EMBL" id="VUJU01013149">
    <property type="protein sequence ID" value="KAF0705734.1"/>
    <property type="molecule type" value="Genomic_DNA"/>
</dbReference>
<dbReference type="AlphaFoldDB" id="A0A6G0VQB5"/>